<reference evidence="3" key="1">
    <citation type="journal article" date="2019" name="Int. J. Syst. Evol. Microbiol.">
        <title>The Global Catalogue of Microorganisms (GCM) 10K type strain sequencing project: providing services to taxonomists for standard genome sequencing and annotation.</title>
        <authorList>
            <consortium name="The Broad Institute Genomics Platform"/>
            <consortium name="The Broad Institute Genome Sequencing Center for Infectious Disease"/>
            <person name="Wu L."/>
            <person name="Ma J."/>
        </authorList>
    </citation>
    <scope>NUCLEOTIDE SEQUENCE [LARGE SCALE GENOMIC DNA]</scope>
    <source>
        <strain evidence="3">CCUG 51308</strain>
    </source>
</reference>
<organism evidence="2 3">
    <name type="scientific">Hirschia litorea</name>
    <dbReference type="NCBI Taxonomy" id="1199156"/>
    <lineage>
        <taxon>Bacteria</taxon>
        <taxon>Pseudomonadati</taxon>
        <taxon>Pseudomonadota</taxon>
        <taxon>Alphaproteobacteria</taxon>
        <taxon>Hyphomonadales</taxon>
        <taxon>Hyphomonadaceae</taxon>
        <taxon>Hirschia</taxon>
    </lineage>
</organism>
<sequence length="134" mass="14716">MSASPETALVNGAPTSIWQSVKRTLRGKCPNCGNGKIWKSYIKQVDNCNSCQADLGKLRADDGPAWLTILLVGHIWAPLLVIVTRYQFPMWLLFPSLLLGATLSCLAILPISKAIFLGAIWKTQAGDHPEEWTP</sequence>
<protein>
    <submittedName>
        <fullName evidence="2">DUF983 domain-containing protein</fullName>
    </submittedName>
</protein>
<keyword evidence="1" id="KW-0472">Membrane</keyword>
<gene>
    <name evidence="2" type="ORF">ACFQS8_04285</name>
</gene>
<dbReference type="EMBL" id="JBHTBR010000002">
    <property type="protein sequence ID" value="MFC7290823.1"/>
    <property type="molecule type" value="Genomic_DNA"/>
</dbReference>
<feature type="transmembrane region" description="Helical" evidence="1">
    <location>
        <begin position="65"/>
        <end position="84"/>
    </location>
</feature>
<keyword evidence="1" id="KW-0812">Transmembrane</keyword>
<dbReference type="InterPro" id="IPR009325">
    <property type="entry name" value="DUF983"/>
</dbReference>
<name>A0ABW2IIC6_9PROT</name>
<evidence type="ECO:0000313" key="2">
    <source>
        <dbReference type="EMBL" id="MFC7290823.1"/>
    </source>
</evidence>
<evidence type="ECO:0000256" key="1">
    <source>
        <dbReference type="SAM" id="Phobius"/>
    </source>
</evidence>
<accession>A0ABW2IIC6</accession>
<proteinExistence type="predicted"/>
<comment type="caution">
    <text evidence="2">The sequence shown here is derived from an EMBL/GenBank/DDBJ whole genome shotgun (WGS) entry which is preliminary data.</text>
</comment>
<dbReference type="Proteomes" id="UP001596492">
    <property type="component" value="Unassembled WGS sequence"/>
</dbReference>
<keyword evidence="1" id="KW-1133">Transmembrane helix</keyword>
<dbReference type="RefSeq" id="WP_382166026.1">
    <property type="nucleotide sequence ID" value="NZ_JBHTBR010000002.1"/>
</dbReference>
<evidence type="ECO:0000313" key="3">
    <source>
        <dbReference type="Proteomes" id="UP001596492"/>
    </source>
</evidence>
<dbReference type="Pfam" id="PF06170">
    <property type="entry name" value="DUF983"/>
    <property type="match status" value="1"/>
</dbReference>
<feature type="transmembrane region" description="Helical" evidence="1">
    <location>
        <begin position="90"/>
        <end position="112"/>
    </location>
</feature>
<keyword evidence="3" id="KW-1185">Reference proteome</keyword>